<dbReference type="GO" id="GO:0046872">
    <property type="term" value="F:metal ion binding"/>
    <property type="evidence" value="ECO:0007669"/>
    <property type="project" value="UniProtKB-KW"/>
</dbReference>
<dbReference type="GO" id="GO:0004725">
    <property type="term" value="F:protein tyrosine phosphatase activity"/>
    <property type="evidence" value="ECO:0007669"/>
    <property type="project" value="UniProtKB-EC"/>
</dbReference>
<dbReference type="InterPro" id="IPR023214">
    <property type="entry name" value="HAD_sf"/>
</dbReference>
<evidence type="ECO:0000256" key="2">
    <source>
        <dbReference type="ARBA" id="ARBA00013064"/>
    </source>
</evidence>
<evidence type="ECO:0000313" key="11">
    <source>
        <dbReference type="Proteomes" id="UP001374579"/>
    </source>
</evidence>
<comment type="function">
    <text evidence="8">Magnesium-dependent phosphatase which may act as a tyrosine phosphatase.</text>
</comment>
<comment type="caution">
    <text evidence="10">The sequence shown here is derived from an EMBL/GenBank/DDBJ whole genome shotgun (WGS) entry which is preliminary data.</text>
</comment>
<name>A0AAN9C5I2_9CAEN</name>
<dbReference type="NCBIfam" id="TIGR01681">
    <property type="entry name" value="HAD-SF-IIIC"/>
    <property type="match status" value="1"/>
</dbReference>
<comment type="cofactor">
    <cofactor evidence="1">
        <name>Mg(2+)</name>
        <dbReference type="ChEBI" id="CHEBI:18420"/>
    </cofactor>
</comment>
<evidence type="ECO:0000256" key="1">
    <source>
        <dbReference type="ARBA" id="ARBA00001946"/>
    </source>
</evidence>
<dbReference type="PANTHER" id="PTHR17901:SF14">
    <property type="entry name" value="MAGNESIUM-DEPENDENT PHOSPHATASE 1"/>
    <property type="match status" value="1"/>
</dbReference>
<keyword evidence="4" id="KW-0378">Hydrolase</keyword>
<keyword evidence="6" id="KW-0904">Protein phosphatase</keyword>
<dbReference type="SUPFAM" id="SSF56784">
    <property type="entry name" value="HAD-like"/>
    <property type="match status" value="1"/>
</dbReference>
<dbReference type="NCBIfam" id="TIGR01685">
    <property type="entry name" value="MDP-1"/>
    <property type="match status" value="1"/>
</dbReference>
<dbReference type="EMBL" id="JBAMIC010000001">
    <property type="protein sequence ID" value="KAK7114760.1"/>
    <property type="molecule type" value="Genomic_DNA"/>
</dbReference>
<dbReference type="SFLD" id="SFLDG01131">
    <property type="entry name" value="C1.5.2:_MDP_Like"/>
    <property type="match status" value="1"/>
</dbReference>
<evidence type="ECO:0000256" key="9">
    <source>
        <dbReference type="ARBA" id="ARBA00069981"/>
    </source>
</evidence>
<dbReference type="EC" id="3.1.3.48" evidence="2"/>
<proteinExistence type="predicted"/>
<dbReference type="Pfam" id="PF12689">
    <property type="entry name" value="Acid_PPase"/>
    <property type="match status" value="1"/>
</dbReference>
<gene>
    <name evidence="10" type="ORF">V1264_000764</name>
</gene>
<dbReference type="Gene3D" id="3.40.50.1000">
    <property type="entry name" value="HAD superfamily/HAD-like"/>
    <property type="match status" value="1"/>
</dbReference>
<dbReference type="SFLD" id="SFLDG01129">
    <property type="entry name" value="C1.5:_HAD__Beta-PGM__Phosphata"/>
    <property type="match status" value="1"/>
</dbReference>
<keyword evidence="3" id="KW-0479">Metal-binding</keyword>
<evidence type="ECO:0000313" key="10">
    <source>
        <dbReference type="EMBL" id="KAK7114760.1"/>
    </source>
</evidence>
<organism evidence="10 11">
    <name type="scientific">Littorina saxatilis</name>
    <dbReference type="NCBI Taxonomy" id="31220"/>
    <lineage>
        <taxon>Eukaryota</taxon>
        <taxon>Metazoa</taxon>
        <taxon>Spiralia</taxon>
        <taxon>Lophotrochozoa</taxon>
        <taxon>Mollusca</taxon>
        <taxon>Gastropoda</taxon>
        <taxon>Caenogastropoda</taxon>
        <taxon>Littorinimorpha</taxon>
        <taxon>Littorinoidea</taxon>
        <taxon>Littorinidae</taxon>
        <taxon>Littorina</taxon>
    </lineage>
</organism>
<evidence type="ECO:0000256" key="8">
    <source>
        <dbReference type="ARBA" id="ARBA00055318"/>
    </source>
</evidence>
<evidence type="ECO:0000256" key="7">
    <source>
        <dbReference type="ARBA" id="ARBA00051722"/>
    </source>
</evidence>
<keyword evidence="11" id="KW-1185">Reference proteome</keyword>
<dbReference type="AlphaFoldDB" id="A0AAN9C5I2"/>
<dbReference type="GO" id="GO:0003993">
    <property type="term" value="F:acid phosphatase activity"/>
    <property type="evidence" value="ECO:0007669"/>
    <property type="project" value="TreeGrafter"/>
</dbReference>
<keyword evidence="5" id="KW-0460">Magnesium</keyword>
<dbReference type="SFLD" id="SFLDS00003">
    <property type="entry name" value="Haloacid_Dehalogenase"/>
    <property type="match status" value="1"/>
</dbReference>
<dbReference type="FunFam" id="3.40.50.1000:FF:000127">
    <property type="entry name" value="Magnesium-dependent phosphatase 1"/>
    <property type="match status" value="1"/>
</dbReference>
<evidence type="ECO:0000256" key="6">
    <source>
        <dbReference type="ARBA" id="ARBA00022912"/>
    </source>
</evidence>
<evidence type="ECO:0000256" key="4">
    <source>
        <dbReference type="ARBA" id="ARBA00022801"/>
    </source>
</evidence>
<reference evidence="10 11" key="1">
    <citation type="submission" date="2024-02" db="EMBL/GenBank/DDBJ databases">
        <title>Chromosome-scale genome assembly of the rough periwinkle Littorina saxatilis.</title>
        <authorList>
            <person name="De Jode A."/>
            <person name="Faria R."/>
            <person name="Formenti G."/>
            <person name="Sims Y."/>
            <person name="Smith T.P."/>
            <person name="Tracey A."/>
            <person name="Wood J.M.D."/>
            <person name="Zagrodzka Z.B."/>
            <person name="Johannesson K."/>
            <person name="Butlin R.K."/>
            <person name="Leder E.H."/>
        </authorList>
    </citation>
    <scope>NUCLEOTIDE SEQUENCE [LARGE SCALE GENOMIC DNA]</scope>
    <source>
        <strain evidence="10">Snail1</strain>
        <tissue evidence="10">Muscle</tissue>
    </source>
</reference>
<protein>
    <recommendedName>
        <fullName evidence="9">Magnesium-dependent phosphatase 1</fullName>
        <ecNumber evidence="2">3.1.3.48</ecNumber>
    </recommendedName>
</protein>
<dbReference type="InterPro" id="IPR010033">
    <property type="entry name" value="HAD_SF_ppase_IIIC"/>
</dbReference>
<dbReference type="PANTHER" id="PTHR17901">
    <property type="entry name" value="MAGNESIUM-DEPENDENT PHOSPHATASE 1 MDP1"/>
    <property type="match status" value="1"/>
</dbReference>
<dbReference type="Proteomes" id="UP001374579">
    <property type="component" value="Unassembled WGS sequence"/>
</dbReference>
<sequence length="180" mass="20739">MASAEGTGALSKPKLLVFDLDYTLWPFWVDTHVDPPFIKEKNGKVYDVRGQEVKYFPDVPDVLQDLRSKGYMLGIASRTSCRPEADELTELFDWDKFFHYREIYPGSKTTHFKKLHKDSGIAYEDMIFFDDEHRNIVEVGKMGVLCIFVENGVTKAVVQDALKRFAERNARQGSVHKKDL</sequence>
<evidence type="ECO:0000256" key="5">
    <source>
        <dbReference type="ARBA" id="ARBA00022842"/>
    </source>
</evidence>
<evidence type="ECO:0000256" key="3">
    <source>
        <dbReference type="ARBA" id="ARBA00022723"/>
    </source>
</evidence>
<dbReference type="InterPro" id="IPR010036">
    <property type="entry name" value="MDP_1_eu_arc"/>
</dbReference>
<dbReference type="InterPro" id="IPR035679">
    <property type="entry name" value="MDP-1_euk"/>
</dbReference>
<dbReference type="InterPro" id="IPR036412">
    <property type="entry name" value="HAD-like_sf"/>
</dbReference>
<accession>A0AAN9C5I2</accession>
<comment type="catalytic activity">
    <reaction evidence="7">
        <text>O-phospho-L-tyrosyl-[protein] + H2O = L-tyrosyl-[protein] + phosphate</text>
        <dbReference type="Rhea" id="RHEA:10684"/>
        <dbReference type="Rhea" id="RHEA-COMP:10136"/>
        <dbReference type="Rhea" id="RHEA-COMP:20101"/>
        <dbReference type="ChEBI" id="CHEBI:15377"/>
        <dbReference type="ChEBI" id="CHEBI:43474"/>
        <dbReference type="ChEBI" id="CHEBI:46858"/>
        <dbReference type="ChEBI" id="CHEBI:61978"/>
        <dbReference type="EC" id="3.1.3.48"/>
    </reaction>
</comment>
<dbReference type="CDD" id="cd07501">
    <property type="entry name" value="HAD_MDP-1_like"/>
    <property type="match status" value="1"/>
</dbReference>